<proteinExistence type="predicted"/>
<reference evidence="1" key="1">
    <citation type="submission" date="2021-02" db="EMBL/GenBank/DDBJ databases">
        <authorList>
            <person name="Dougan E. K."/>
            <person name="Rhodes N."/>
            <person name="Thang M."/>
            <person name="Chan C."/>
        </authorList>
    </citation>
    <scope>NUCLEOTIDE SEQUENCE</scope>
</reference>
<comment type="caution">
    <text evidence="1">The sequence shown here is derived from an EMBL/GenBank/DDBJ whole genome shotgun (WGS) entry which is preliminary data.</text>
</comment>
<feature type="non-terminal residue" evidence="1">
    <location>
        <position position="1"/>
    </location>
</feature>
<evidence type="ECO:0000313" key="1">
    <source>
        <dbReference type="EMBL" id="CAE7547001.1"/>
    </source>
</evidence>
<gene>
    <name evidence="1" type="ORF">SPIL2461_LOCUS14518</name>
</gene>
<name>A0A812TSR9_SYMPI</name>
<organism evidence="1 2">
    <name type="scientific">Symbiodinium pilosum</name>
    <name type="common">Dinoflagellate</name>
    <dbReference type="NCBI Taxonomy" id="2952"/>
    <lineage>
        <taxon>Eukaryota</taxon>
        <taxon>Sar</taxon>
        <taxon>Alveolata</taxon>
        <taxon>Dinophyceae</taxon>
        <taxon>Suessiales</taxon>
        <taxon>Symbiodiniaceae</taxon>
        <taxon>Symbiodinium</taxon>
    </lineage>
</organism>
<dbReference type="AlphaFoldDB" id="A0A812TSR9"/>
<feature type="non-terminal residue" evidence="1">
    <location>
        <position position="50"/>
    </location>
</feature>
<dbReference type="Proteomes" id="UP000649617">
    <property type="component" value="Unassembled WGS sequence"/>
</dbReference>
<evidence type="ECO:0000313" key="2">
    <source>
        <dbReference type="Proteomes" id="UP000649617"/>
    </source>
</evidence>
<sequence>CQRTGRTPSPRSCGRWATRTRLSTWSSSLPRTVLKLWKSTAATATWDTGH</sequence>
<accession>A0A812TSR9</accession>
<protein>
    <submittedName>
        <fullName evidence="1">Uncharacterized protein</fullName>
    </submittedName>
</protein>
<dbReference type="EMBL" id="CAJNIZ010033670">
    <property type="protein sequence ID" value="CAE7547001.1"/>
    <property type="molecule type" value="Genomic_DNA"/>
</dbReference>
<keyword evidence="2" id="KW-1185">Reference proteome</keyword>